<reference evidence="5 6" key="1">
    <citation type="submission" date="2022-01" db="EMBL/GenBank/DDBJ databases">
        <authorList>
            <person name="Xiong W."/>
            <person name="Schranz E."/>
        </authorList>
    </citation>
    <scope>NUCLEOTIDE SEQUENCE [LARGE SCALE GENOMIC DNA]</scope>
</reference>
<dbReference type="PANTHER" id="PTHR11468">
    <property type="entry name" value="GLYCOGEN PHOSPHORYLASE"/>
    <property type="match status" value="1"/>
</dbReference>
<dbReference type="Pfam" id="PF22660">
    <property type="entry name" value="RS_preATP-grasp-like"/>
    <property type="match status" value="1"/>
</dbReference>
<comment type="cofactor">
    <cofactor evidence="2">
        <name>pyridoxal 5'-phosphate</name>
        <dbReference type="ChEBI" id="CHEBI:597326"/>
    </cofactor>
</comment>
<dbReference type="GO" id="GO:0005737">
    <property type="term" value="C:cytoplasm"/>
    <property type="evidence" value="ECO:0007669"/>
    <property type="project" value="TreeGrafter"/>
</dbReference>
<dbReference type="Pfam" id="PF00343">
    <property type="entry name" value="Phosphorylase"/>
    <property type="match status" value="1"/>
</dbReference>
<dbReference type="EC" id="2.4.1.1" evidence="2"/>
<comment type="caution">
    <text evidence="5">The sequence shown here is derived from an EMBL/GenBank/DDBJ whole genome shotgun (WGS) entry which is preliminary data.</text>
</comment>
<keyword evidence="2" id="KW-0663">Pyridoxal phosphate</keyword>
<dbReference type="SUPFAM" id="SSF53756">
    <property type="entry name" value="UDP-Glycosyltransferase/glycogen phosphorylase"/>
    <property type="match status" value="1"/>
</dbReference>
<keyword evidence="2" id="KW-0328">Glycosyltransferase</keyword>
<proteinExistence type="inferred from homology"/>
<accession>A0AAU9NR62</accession>
<keyword evidence="6" id="KW-1185">Reference proteome</keyword>
<gene>
    <name evidence="5" type="ORF">LVIROSA_LOCUS26478</name>
</gene>
<dbReference type="GO" id="GO:0030170">
    <property type="term" value="F:pyridoxal phosphate binding"/>
    <property type="evidence" value="ECO:0007669"/>
    <property type="project" value="TreeGrafter"/>
</dbReference>
<sequence>MKVKRIHEYKRQLLNILGILYRFKRMKEMAAIERKDKFTPRVCIFGGKAFATYTQAKRIMKLITDVGATINQDPDIGDLNESNGKNIENRQASKEDFPSASPFSGSFGEIKQEKEHSPLPKTDYTPSTADLVDFVAKSTVEKKTPVEDLKTSHKQEMSNPSRFVSTSSKIVNYDASFGGGQLGRMLCQAASQMSIKVNILDPMVNCPASSIYNHHMVGSYDNSVIVEEFANRSRIGSGFIFGFGMKKMKKGMLKRARNEEHMSRFKKFGLVTVLGVLRLWIGDGMGKCGGE</sequence>
<comment type="similarity">
    <text evidence="1 2">Belongs to the glycogen phosphorylase family.</text>
</comment>
<protein>
    <recommendedName>
        <fullName evidence="2">Alpha-1,4 glucan phosphorylase</fullName>
        <ecNumber evidence="2">2.4.1.1</ecNumber>
    </recommendedName>
</protein>
<dbReference type="EMBL" id="CAKMRJ010005412">
    <property type="protein sequence ID" value="CAH1440337.1"/>
    <property type="molecule type" value="Genomic_DNA"/>
</dbReference>
<dbReference type="InterPro" id="IPR016185">
    <property type="entry name" value="PreATP-grasp_dom_sf"/>
</dbReference>
<feature type="compositionally biased region" description="Low complexity" evidence="3">
    <location>
        <begin position="98"/>
        <end position="108"/>
    </location>
</feature>
<dbReference type="PANTHER" id="PTHR11468:SF28">
    <property type="entry name" value="ALPHA-GLUCAN PHOSPHORYLASE 1"/>
    <property type="match status" value="1"/>
</dbReference>
<evidence type="ECO:0000259" key="4">
    <source>
        <dbReference type="Pfam" id="PF22660"/>
    </source>
</evidence>
<evidence type="ECO:0000313" key="5">
    <source>
        <dbReference type="EMBL" id="CAH1440337.1"/>
    </source>
</evidence>
<name>A0AAU9NR62_9ASTR</name>
<evidence type="ECO:0000313" key="6">
    <source>
        <dbReference type="Proteomes" id="UP001157418"/>
    </source>
</evidence>
<comment type="catalytic activity">
    <reaction evidence="2">
        <text>[(1-&gt;4)-alpha-D-glucosyl](n) + phosphate = [(1-&gt;4)-alpha-D-glucosyl](n-1) + alpha-D-glucose 1-phosphate</text>
        <dbReference type="Rhea" id="RHEA:41732"/>
        <dbReference type="Rhea" id="RHEA-COMP:9584"/>
        <dbReference type="Rhea" id="RHEA-COMP:9586"/>
        <dbReference type="ChEBI" id="CHEBI:15444"/>
        <dbReference type="ChEBI" id="CHEBI:43474"/>
        <dbReference type="ChEBI" id="CHEBI:58601"/>
        <dbReference type="EC" id="2.4.1.1"/>
    </reaction>
</comment>
<evidence type="ECO:0000256" key="3">
    <source>
        <dbReference type="SAM" id="MobiDB-lite"/>
    </source>
</evidence>
<dbReference type="InterPro" id="IPR000811">
    <property type="entry name" value="Glyco_trans_35"/>
</dbReference>
<keyword evidence="2" id="KW-0119">Carbohydrate metabolism</keyword>
<dbReference type="Proteomes" id="UP001157418">
    <property type="component" value="Unassembled WGS sequence"/>
</dbReference>
<feature type="domain" description="PurT/PurK-like preATP-grasp" evidence="4">
    <location>
        <begin position="177"/>
        <end position="233"/>
    </location>
</feature>
<dbReference type="SUPFAM" id="SSF52440">
    <property type="entry name" value="PreATP-grasp domain"/>
    <property type="match status" value="1"/>
</dbReference>
<dbReference type="Gene3D" id="3.40.50.20">
    <property type="match status" value="1"/>
</dbReference>
<organism evidence="5 6">
    <name type="scientific">Lactuca virosa</name>
    <dbReference type="NCBI Taxonomy" id="75947"/>
    <lineage>
        <taxon>Eukaryota</taxon>
        <taxon>Viridiplantae</taxon>
        <taxon>Streptophyta</taxon>
        <taxon>Embryophyta</taxon>
        <taxon>Tracheophyta</taxon>
        <taxon>Spermatophyta</taxon>
        <taxon>Magnoliopsida</taxon>
        <taxon>eudicotyledons</taxon>
        <taxon>Gunneridae</taxon>
        <taxon>Pentapetalae</taxon>
        <taxon>asterids</taxon>
        <taxon>campanulids</taxon>
        <taxon>Asterales</taxon>
        <taxon>Asteraceae</taxon>
        <taxon>Cichorioideae</taxon>
        <taxon>Cichorieae</taxon>
        <taxon>Lactucinae</taxon>
        <taxon>Lactuca</taxon>
    </lineage>
</organism>
<comment type="function">
    <text evidence="2">Allosteric enzyme that catalyzes the rate-limiting step in glycogen catabolism, the phosphorolytic cleavage of glycogen to produce glucose-1-phosphate, and plays a central role in maintaining cellular and organismal glucose homeostasis.</text>
</comment>
<dbReference type="Gene3D" id="3.40.50.2000">
    <property type="entry name" value="Glycogen Phosphorylase B"/>
    <property type="match status" value="1"/>
</dbReference>
<keyword evidence="2" id="KW-0808">Transferase</keyword>
<evidence type="ECO:0000256" key="2">
    <source>
        <dbReference type="RuleBase" id="RU000587"/>
    </source>
</evidence>
<dbReference type="GO" id="GO:0008184">
    <property type="term" value="F:glycogen phosphorylase activity"/>
    <property type="evidence" value="ECO:0007669"/>
    <property type="project" value="InterPro"/>
</dbReference>
<evidence type="ECO:0000256" key="1">
    <source>
        <dbReference type="ARBA" id="ARBA00006047"/>
    </source>
</evidence>
<feature type="region of interest" description="Disordered" evidence="3">
    <location>
        <begin position="90"/>
        <end position="125"/>
    </location>
</feature>
<dbReference type="GO" id="GO:0005980">
    <property type="term" value="P:glycogen catabolic process"/>
    <property type="evidence" value="ECO:0007669"/>
    <property type="project" value="TreeGrafter"/>
</dbReference>
<dbReference type="AlphaFoldDB" id="A0AAU9NR62"/>
<dbReference type="InterPro" id="IPR054350">
    <property type="entry name" value="PurT/PurK_preATP-grasp"/>
</dbReference>